<dbReference type="Pfam" id="PF00001">
    <property type="entry name" value="7tm_1"/>
    <property type="match status" value="2"/>
</dbReference>
<keyword evidence="5" id="KW-0297">G-protein coupled receptor</keyword>
<comment type="subcellular location">
    <subcellularLocation>
        <location evidence="1">Cell membrane</location>
        <topology evidence="1">Multi-pass membrane protein</topology>
    </subcellularLocation>
</comment>
<name>A0ABN8P958_9CNID</name>
<sequence>MYLSTSIISVVIYTVQAIIIIVGNTFTIFVFWTQRSRLKRTYFLLINLAIADFLVGITELTVLGTAISQITTDDYAVLKQSQSYPFVAFVLLSSSTSVYFLALISLERAFAVLWPIRHRIANSGVYIKSILVVWTIGLCFFALTLLSFHCPEVKKKYVFVCTNTCLLISLLVICASYLKIHNRLRAPSPELDIHTNQLRKRNVRLSKTLFIAIASSLVFWTPAFVVYSTRELCLRCIPDTVVPYVYALHLANSMMNPLVYSFRMQIFKDILKKFCSRKRHNMEMRATPQNTSKHMFLTVSITFVVIFVLEAIIIITGNTFTVFVFWTQRTHLKRTCFLLINLAVADMLVGIAEGILLGREKFPGMAGIASDEGKVQWKKNPGPAFQLFASSVSIYFLALVSLERAFAVLCPFRHRTTKTRFYIYSVIVIWVIGLFTLGLYLVALYYPPKVKREHVSVTVHSCLLISLCVICGSYLKIRNRLRSPAPELDVLSRQSAERNLRLSRTIFVTIAVSLVFWIPAIVVYITRDLCHRCFPPTMIITVNALHLANSMVNPFVYSSRMQIFKDALKKLSRKRRQKVDVSSCPKTRK</sequence>
<keyword evidence="2" id="KW-1003">Cell membrane</keyword>
<evidence type="ECO:0000256" key="9">
    <source>
        <dbReference type="ARBA" id="ARBA00023224"/>
    </source>
</evidence>
<dbReference type="PRINTS" id="PR00237">
    <property type="entry name" value="GPCRRHODOPSN"/>
</dbReference>
<evidence type="ECO:0000256" key="3">
    <source>
        <dbReference type="ARBA" id="ARBA00022692"/>
    </source>
</evidence>
<feature type="transmembrane region" description="Helical" evidence="10">
    <location>
        <begin position="157"/>
        <end position="178"/>
    </location>
</feature>
<feature type="transmembrane region" description="Helical" evidence="10">
    <location>
        <begin position="457"/>
        <end position="475"/>
    </location>
</feature>
<reference evidence="12 13" key="1">
    <citation type="submission" date="2022-05" db="EMBL/GenBank/DDBJ databases">
        <authorList>
            <consortium name="Genoscope - CEA"/>
            <person name="William W."/>
        </authorList>
    </citation>
    <scope>NUCLEOTIDE SEQUENCE [LARGE SCALE GENOMIC DNA]</scope>
</reference>
<evidence type="ECO:0000259" key="11">
    <source>
        <dbReference type="PROSITE" id="PS50262"/>
    </source>
</evidence>
<feature type="transmembrane region" description="Helical" evidence="10">
    <location>
        <begin position="6"/>
        <end position="32"/>
    </location>
</feature>
<feature type="transmembrane region" description="Helical" evidence="10">
    <location>
        <begin position="505"/>
        <end position="525"/>
    </location>
</feature>
<accession>A0ABN8P958</accession>
<keyword evidence="8" id="KW-0325">Glycoprotein</keyword>
<evidence type="ECO:0000256" key="5">
    <source>
        <dbReference type="ARBA" id="ARBA00023040"/>
    </source>
</evidence>
<keyword evidence="4 10" id="KW-1133">Transmembrane helix</keyword>
<keyword evidence="3 10" id="KW-0812">Transmembrane</keyword>
<dbReference type="PANTHER" id="PTHR24246:SF27">
    <property type="entry name" value="ADENOSINE RECEPTOR, ISOFORM A"/>
    <property type="match status" value="1"/>
</dbReference>
<feature type="transmembrane region" description="Helical" evidence="10">
    <location>
        <begin position="208"/>
        <end position="227"/>
    </location>
</feature>
<feature type="transmembrane region" description="Helical" evidence="10">
    <location>
        <begin position="84"/>
        <end position="104"/>
    </location>
</feature>
<evidence type="ECO:0000313" key="13">
    <source>
        <dbReference type="Proteomes" id="UP001159405"/>
    </source>
</evidence>
<feature type="transmembrane region" description="Helical" evidence="10">
    <location>
        <begin position="44"/>
        <end position="64"/>
    </location>
</feature>
<dbReference type="Proteomes" id="UP001159405">
    <property type="component" value="Unassembled WGS sequence"/>
</dbReference>
<evidence type="ECO:0000313" key="12">
    <source>
        <dbReference type="EMBL" id="CAH3134374.1"/>
    </source>
</evidence>
<proteinExistence type="predicted"/>
<evidence type="ECO:0000256" key="2">
    <source>
        <dbReference type="ARBA" id="ARBA00022475"/>
    </source>
</evidence>
<dbReference type="PROSITE" id="PS50262">
    <property type="entry name" value="G_PROTEIN_RECEP_F1_2"/>
    <property type="match status" value="2"/>
</dbReference>
<feature type="transmembrane region" description="Helical" evidence="10">
    <location>
        <begin position="387"/>
        <end position="409"/>
    </location>
</feature>
<dbReference type="InterPro" id="IPR000276">
    <property type="entry name" value="GPCR_Rhodpsn"/>
</dbReference>
<dbReference type="CDD" id="cd00637">
    <property type="entry name" value="7tm_classA_rhodopsin-like"/>
    <property type="match status" value="2"/>
</dbReference>
<dbReference type="InterPro" id="IPR017452">
    <property type="entry name" value="GPCR_Rhodpsn_7TM"/>
</dbReference>
<keyword evidence="6 10" id="KW-0472">Membrane</keyword>
<feature type="non-terminal residue" evidence="12">
    <location>
        <position position="589"/>
    </location>
</feature>
<evidence type="ECO:0000256" key="4">
    <source>
        <dbReference type="ARBA" id="ARBA00022989"/>
    </source>
</evidence>
<keyword evidence="7" id="KW-0675">Receptor</keyword>
<feature type="transmembrane region" description="Helical" evidence="10">
    <location>
        <begin position="125"/>
        <end position="145"/>
    </location>
</feature>
<dbReference type="Gene3D" id="1.20.1070.10">
    <property type="entry name" value="Rhodopsin 7-helix transmembrane proteins"/>
    <property type="match status" value="2"/>
</dbReference>
<feature type="domain" description="G-protein coupled receptors family 1 profile" evidence="11">
    <location>
        <begin position="317"/>
        <end position="557"/>
    </location>
</feature>
<evidence type="ECO:0000256" key="10">
    <source>
        <dbReference type="SAM" id="Phobius"/>
    </source>
</evidence>
<gene>
    <name evidence="12" type="ORF">PLOB_00037335</name>
</gene>
<feature type="transmembrane region" description="Helical" evidence="10">
    <location>
        <begin position="295"/>
        <end position="326"/>
    </location>
</feature>
<feature type="transmembrane region" description="Helical" evidence="10">
    <location>
        <begin position="421"/>
        <end position="445"/>
    </location>
</feature>
<feature type="domain" description="G-protein coupled receptors family 1 profile" evidence="11">
    <location>
        <begin position="23"/>
        <end position="260"/>
    </location>
</feature>
<evidence type="ECO:0000256" key="6">
    <source>
        <dbReference type="ARBA" id="ARBA00023136"/>
    </source>
</evidence>
<keyword evidence="9" id="KW-0807">Transducer</keyword>
<dbReference type="PANTHER" id="PTHR24246">
    <property type="entry name" value="OLFACTORY RECEPTOR AND ADENOSINE RECEPTOR"/>
    <property type="match status" value="1"/>
</dbReference>
<comment type="caution">
    <text evidence="12">The sequence shown here is derived from an EMBL/GenBank/DDBJ whole genome shotgun (WGS) entry which is preliminary data.</text>
</comment>
<feature type="transmembrane region" description="Helical" evidence="10">
    <location>
        <begin position="338"/>
        <end position="357"/>
    </location>
</feature>
<evidence type="ECO:0000256" key="7">
    <source>
        <dbReference type="ARBA" id="ARBA00023170"/>
    </source>
</evidence>
<dbReference type="SUPFAM" id="SSF81321">
    <property type="entry name" value="Family A G protein-coupled receptor-like"/>
    <property type="match status" value="2"/>
</dbReference>
<organism evidence="12 13">
    <name type="scientific">Porites lobata</name>
    <dbReference type="NCBI Taxonomy" id="104759"/>
    <lineage>
        <taxon>Eukaryota</taxon>
        <taxon>Metazoa</taxon>
        <taxon>Cnidaria</taxon>
        <taxon>Anthozoa</taxon>
        <taxon>Hexacorallia</taxon>
        <taxon>Scleractinia</taxon>
        <taxon>Fungiina</taxon>
        <taxon>Poritidae</taxon>
        <taxon>Porites</taxon>
    </lineage>
</organism>
<evidence type="ECO:0000256" key="8">
    <source>
        <dbReference type="ARBA" id="ARBA00023180"/>
    </source>
</evidence>
<dbReference type="EMBL" id="CALNXK010000054">
    <property type="protein sequence ID" value="CAH3134374.1"/>
    <property type="molecule type" value="Genomic_DNA"/>
</dbReference>
<keyword evidence="13" id="KW-1185">Reference proteome</keyword>
<evidence type="ECO:0000256" key="1">
    <source>
        <dbReference type="ARBA" id="ARBA00004651"/>
    </source>
</evidence>
<protein>
    <recommendedName>
        <fullName evidence="11">G-protein coupled receptors family 1 profile domain-containing protein</fullName>
    </recommendedName>
</protein>